<gene>
    <name evidence="2" type="ORF">O4G74_03400</name>
</gene>
<dbReference type="RefSeq" id="WP_269401258.1">
    <property type="nucleotide sequence ID" value="NZ_JAPWGW010000001.1"/>
</dbReference>
<dbReference type="SMART" id="SM00065">
    <property type="entry name" value="GAF"/>
    <property type="match status" value="1"/>
</dbReference>
<dbReference type="PANTHER" id="PTHR43102">
    <property type="entry name" value="SLR1143 PROTEIN"/>
    <property type="match status" value="1"/>
</dbReference>
<reference evidence="2" key="1">
    <citation type="submission" date="2022-12" db="EMBL/GenBank/DDBJ databases">
        <title>Bacterial isolates from different developmental stages of Nematostella vectensis.</title>
        <authorList>
            <person name="Fraune S."/>
        </authorList>
    </citation>
    <scope>NUCLEOTIDE SEQUENCE</scope>
    <source>
        <strain evidence="2">G21632-S1</strain>
    </source>
</reference>
<dbReference type="PANTHER" id="PTHR43102:SF2">
    <property type="entry name" value="GAF DOMAIN-CONTAINING PROTEIN"/>
    <property type="match status" value="1"/>
</dbReference>
<proteinExistence type="predicted"/>
<name>A0ABT4LS90_9PROT</name>
<dbReference type="Gene3D" id="3.30.450.40">
    <property type="match status" value="1"/>
</dbReference>
<dbReference type="SUPFAM" id="SSF55781">
    <property type="entry name" value="GAF domain-like"/>
    <property type="match status" value="1"/>
</dbReference>
<dbReference type="Pfam" id="PF01590">
    <property type="entry name" value="GAF"/>
    <property type="match status" value="1"/>
</dbReference>
<protein>
    <submittedName>
        <fullName evidence="2">GAF domain-containing protein</fullName>
    </submittedName>
</protein>
<evidence type="ECO:0000259" key="1">
    <source>
        <dbReference type="SMART" id="SM00065"/>
    </source>
</evidence>
<dbReference type="InterPro" id="IPR029016">
    <property type="entry name" value="GAF-like_dom_sf"/>
</dbReference>
<accession>A0ABT4LS90</accession>
<keyword evidence="3" id="KW-1185">Reference proteome</keyword>
<evidence type="ECO:0000313" key="3">
    <source>
        <dbReference type="Proteomes" id="UP001083770"/>
    </source>
</evidence>
<comment type="caution">
    <text evidence="2">The sequence shown here is derived from an EMBL/GenBank/DDBJ whole genome shotgun (WGS) entry which is preliminary data.</text>
</comment>
<feature type="domain" description="GAF" evidence="1">
    <location>
        <begin position="32"/>
        <end position="173"/>
    </location>
</feature>
<dbReference type="EMBL" id="JAPWGW010000001">
    <property type="protein sequence ID" value="MCZ4297098.1"/>
    <property type="molecule type" value="Genomic_DNA"/>
</dbReference>
<dbReference type="Proteomes" id="UP001083770">
    <property type="component" value="Unassembled WGS sequence"/>
</dbReference>
<evidence type="ECO:0000313" key="2">
    <source>
        <dbReference type="EMBL" id="MCZ4297098.1"/>
    </source>
</evidence>
<sequence>MQNLEPQVNITPAGREAARLHCLRRQQILDTAPSRAFDAISRAASRHFDVPIVLVSLVDVNRQWFKSCVGIDACESDRANSFCSYAIQTDAVFVVEDARQDPRFKHHAMVTGEPFIRFYAGAPINVDGYNIGTFCIIDHEPRSLSPEQQADLTRMATLVRRQIKLDARMAGRDPVASVAQD</sequence>
<dbReference type="InterPro" id="IPR003018">
    <property type="entry name" value="GAF"/>
</dbReference>
<organism evidence="2 3">
    <name type="scientific">Henriciella marina</name>
    <dbReference type="NCBI Taxonomy" id="453851"/>
    <lineage>
        <taxon>Bacteria</taxon>
        <taxon>Pseudomonadati</taxon>
        <taxon>Pseudomonadota</taxon>
        <taxon>Alphaproteobacteria</taxon>
        <taxon>Hyphomonadales</taxon>
        <taxon>Hyphomonadaceae</taxon>
        <taxon>Henriciella</taxon>
    </lineage>
</organism>